<comment type="caution">
    <text evidence="2">The sequence shown here is derived from an EMBL/GenBank/DDBJ whole genome shotgun (WGS) entry which is preliminary data.</text>
</comment>
<dbReference type="EMBL" id="JASCZI010060654">
    <property type="protein sequence ID" value="MED6135003.1"/>
    <property type="molecule type" value="Genomic_DNA"/>
</dbReference>
<feature type="region of interest" description="Disordered" evidence="1">
    <location>
        <begin position="233"/>
        <end position="268"/>
    </location>
</feature>
<sequence>MLIIYLHETHFGEHSEDDEARPPWISYWRGNRLKERFKLEKKDSTILNQNQTQREQSIKMTKTLPPNAAPAVAQINQLAENADATVDPPSQGVAAIDDVLVTPQECEIEVVEATSAEEDTRLVVETTVEKGDIAEKESVIEVVDATSAEEELIRRDLSENIANLMVETNVEKGDIAEKESVIEQVTHKYWESNREPKENVETHKEVYKEINRNIMMIAKMAVAQGDIAPLPSFDLGIDFGSQSQSQSQPEKEKESAQETEKHDQDVQK</sequence>
<dbReference type="Proteomes" id="UP001341840">
    <property type="component" value="Unassembled WGS sequence"/>
</dbReference>
<reference evidence="2 3" key="1">
    <citation type="journal article" date="2023" name="Plants (Basel)">
        <title>Bridging the Gap: Combining Genomics and Transcriptomics Approaches to Understand Stylosanthes scabra, an Orphan Legume from the Brazilian Caatinga.</title>
        <authorList>
            <person name="Ferreira-Neto J.R.C."/>
            <person name="da Silva M.D."/>
            <person name="Binneck E."/>
            <person name="de Melo N.F."/>
            <person name="da Silva R.H."/>
            <person name="de Melo A.L.T.M."/>
            <person name="Pandolfi V."/>
            <person name="Bustamante F.O."/>
            <person name="Brasileiro-Vidal A.C."/>
            <person name="Benko-Iseppon A.M."/>
        </authorList>
    </citation>
    <scope>NUCLEOTIDE SEQUENCE [LARGE SCALE GENOMIC DNA]</scope>
    <source>
        <tissue evidence="2">Leaves</tissue>
    </source>
</reference>
<organism evidence="2 3">
    <name type="scientific">Stylosanthes scabra</name>
    <dbReference type="NCBI Taxonomy" id="79078"/>
    <lineage>
        <taxon>Eukaryota</taxon>
        <taxon>Viridiplantae</taxon>
        <taxon>Streptophyta</taxon>
        <taxon>Embryophyta</taxon>
        <taxon>Tracheophyta</taxon>
        <taxon>Spermatophyta</taxon>
        <taxon>Magnoliopsida</taxon>
        <taxon>eudicotyledons</taxon>
        <taxon>Gunneridae</taxon>
        <taxon>Pentapetalae</taxon>
        <taxon>rosids</taxon>
        <taxon>fabids</taxon>
        <taxon>Fabales</taxon>
        <taxon>Fabaceae</taxon>
        <taxon>Papilionoideae</taxon>
        <taxon>50 kb inversion clade</taxon>
        <taxon>dalbergioids sensu lato</taxon>
        <taxon>Dalbergieae</taxon>
        <taxon>Pterocarpus clade</taxon>
        <taxon>Stylosanthes</taxon>
    </lineage>
</organism>
<accession>A0ABU6SG68</accession>
<evidence type="ECO:0000313" key="3">
    <source>
        <dbReference type="Proteomes" id="UP001341840"/>
    </source>
</evidence>
<name>A0ABU6SG68_9FABA</name>
<protein>
    <submittedName>
        <fullName evidence="2">Uncharacterized protein</fullName>
    </submittedName>
</protein>
<gene>
    <name evidence="2" type="ORF">PIB30_042257</name>
</gene>
<evidence type="ECO:0000256" key="1">
    <source>
        <dbReference type="SAM" id="MobiDB-lite"/>
    </source>
</evidence>
<proteinExistence type="predicted"/>
<feature type="compositionally biased region" description="Basic and acidic residues" evidence="1">
    <location>
        <begin position="249"/>
        <end position="268"/>
    </location>
</feature>
<keyword evidence="3" id="KW-1185">Reference proteome</keyword>
<evidence type="ECO:0000313" key="2">
    <source>
        <dbReference type="EMBL" id="MED6135003.1"/>
    </source>
</evidence>